<evidence type="ECO:0000256" key="3">
    <source>
        <dbReference type="RuleBase" id="RU003719"/>
    </source>
</evidence>
<evidence type="ECO:0000259" key="5">
    <source>
        <dbReference type="Pfam" id="PF02826"/>
    </source>
</evidence>
<dbReference type="RefSeq" id="WP_146368823.1">
    <property type="nucleotide sequence ID" value="NZ_CP042295.1"/>
</dbReference>
<dbReference type="SUPFAM" id="SSF52283">
    <property type="entry name" value="Formate/glycerate dehydrogenase catalytic domain-like"/>
    <property type="match status" value="1"/>
</dbReference>
<dbReference type="InterPro" id="IPR006140">
    <property type="entry name" value="D-isomer_DH_NAD-bd"/>
</dbReference>
<evidence type="ECO:0000313" key="7">
    <source>
        <dbReference type="Proteomes" id="UP000318927"/>
    </source>
</evidence>
<organism evidence="6 7">
    <name type="scientific">Mycoplasma anserisalpingitidis</name>
    <dbReference type="NCBI Taxonomy" id="519450"/>
    <lineage>
        <taxon>Bacteria</taxon>
        <taxon>Bacillati</taxon>
        <taxon>Mycoplasmatota</taxon>
        <taxon>Mollicutes</taxon>
        <taxon>Mycoplasmataceae</taxon>
        <taxon>Mycoplasma</taxon>
    </lineage>
</organism>
<dbReference type="Gene3D" id="3.40.50.720">
    <property type="entry name" value="NAD(P)-binding Rossmann-like Domain"/>
    <property type="match status" value="2"/>
</dbReference>
<keyword evidence="7" id="KW-1185">Reference proteome</keyword>
<dbReference type="OrthoDB" id="9805416at2"/>
<gene>
    <name evidence="6" type="ORF">FRW55_01350</name>
</gene>
<evidence type="ECO:0000313" key="6">
    <source>
        <dbReference type="EMBL" id="QDY87306.1"/>
    </source>
</evidence>
<keyword evidence="3" id="KW-0560">Oxidoreductase</keyword>
<dbReference type="Pfam" id="PF02826">
    <property type="entry name" value="2-Hacid_dh_C"/>
    <property type="match status" value="1"/>
</dbReference>
<dbReference type="SUPFAM" id="SSF51735">
    <property type="entry name" value="NAD(P)-binding Rossmann-fold domains"/>
    <property type="match status" value="1"/>
</dbReference>
<evidence type="ECO:0000256" key="1">
    <source>
        <dbReference type="ARBA" id="ARBA00005854"/>
    </source>
</evidence>
<dbReference type="InterPro" id="IPR029752">
    <property type="entry name" value="D-isomer_DH_CS1"/>
</dbReference>
<feature type="domain" description="D-isomer specific 2-hydroxyacid dehydrogenase NAD-binding" evidence="5">
    <location>
        <begin position="111"/>
        <end position="296"/>
    </location>
</feature>
<dbReference type="InterPro" id="IPR036291">
    <property type="entry name" value="NAD(P)-bd_dom_sf"/>
</dbReference>
<sequence>MKVLFFGVRDVERPLFEKLSSKYNYELKLATGVISLDRMDLLDGVDVVVVRGQDKVNKEIIDAVKAKGIKYLFTRTVGYDHIDIPYAKEQGFKLARVASYSPTAIAELAVSMAHMLTRKSLYFAHKALSGDLTVDPNGFSKELKNSTVAIIGTGKIGFEAAKMFKGLGARVVGYDLYPNDNFKDVIEYLTLDQALAQADVVSFHMPYFKGKNDEMINKDLIEKMKDGAVLINTARGQIQNNQDIIDAVKSNKLYGAGIDVLNYESEYFGKKLDVNSQFVKDCNELFPRLLVTPHIGSYTDEAASNMIEYTLNNINQYVNTGDCKNKL</sequence>
<dbReference type="GO" id="GO:0008720">
    <property type="term" value="F:D-lactate dehydrogenase (NAD+) activity"/>
    <property type="evidence" value="ECO:0007669"/>
    <property type="project" value="TreeGrafter"/>
</dbReference>
<dbReference type="InterPro" id="IPR006139">
    <property type="entry name" value="D-isomer_2_OHA_DH_cat_dom"/>
</dbReference>
<dbReference type="Proteomes" id="UP000318927">
    <property type="component" value="Chromosome"/>
</dbReference>
<evidence type="ECO:0000256" key="2">
    <source>
        <dbReference type="ARBA" id="ARBA00023027"/>
    </source>
</evidence>
<dbReference type="GO" id="GO:0051287">
    <property type="term" value="F:NAD binding"/>
    <property type="evidence" value="ECO:0007669"/>
    <property type="project" value="InterPro"/>
</dbReference>
<feature type="domain" description="D-isomer specific 2-hydroxyacid dehydrogenase catalytic" evidence="4">
    <location>
        <begin position="4"/>
        <end position="326"/>
    </location>
</feature>
<dbReference type="KEGG" id="mans:FRW55_01350"/>
<dbReference type="EMBL" id="CP042295">
    <property type="protein sequence ID" value="QDY87306.1"/>
    <property type="molecule type" value="Genomic_DNA"/>
</dbReference>
<dbReference type="AlphaFoldDB" id="A0A5B8J7Y3"/>
<dbReference type="InterPro" id="IPR058205">
    <property type="entry name" value="D-LDH-like"/>
</dbReference>
<accession>A0A5B8J7Y3</accession>
<reference evidence="6 7" key="1">
    <citation type="journal article" date="2019" name="Microbiol. Resour. Announc.">
        <title>Complete Genome Sequences of Three Mycoplasma anserisalpingitis (Mycoplasma sp. 1220) Strains.</title>
        <authorList>
            <person name="Grozner D."/>
            <person name="Forro B."/>
            <person name="Kovacs A.B."/>
            <person name="Marton S."/>
            <person name="Banyai K."/>
            <person name="Kreizinger Z."/>
            <person name="Sulyok K.M."/>
            <person name="Gyuranecz M."/>
        </authorList>
    </citation>
    <scope>NUCLEOTIDE SEQUENCE [LARGE SCALE GENOMIC DNA]</scope>
    <source>
        <strain evidence="6 7">ATCC:BAA-2147</strain>
    </source>
</reference>
<dbReference type="PANTHER" id="PTHR43026">
    <property type="entry name" value="2-HYDROXYACID DEHYDROGENASE HOMOLOG 1-RELATED"/>
    <property type="match status" value="1"/>
</dbReference>
<dbReference type="PROSITE" id="PS00065">
    <property type="entry name" value="D_2_HYDROXYACID_DH_1"/>
    <property type="match status" value="1"/>
</dbReference>
<evidence type="ECO:0000259" key="4">
    <source>
        <dbReference type="Pfam" id="PF00389"/>
    </source>
</evidence>
<dbReference type="PANTHER" id="PTHR43026:SF1">
    <property type="entry name" value="2-HYDROXYACID DEHYDROGENASE HOMOLOG 1-RELATED"/>
    <property type="match status" value="1"/>
</dbReference>
<dbReference type="Pfam" id="PF00389">
    <property type="entry name" value="2-Hacid_dh"/>
    <property type="match status" value="1"/>
</dbReference>
<keyword evidence="2" id="KW-0520">NAD</keyword>
<comment type="similarity">
    <text evidence="1 3">Belongs to the D-isomer specific 2-hydroxyacid dehydrogenase family.</text>
</comment>
<name>A0A5B8J7Y3_9MOLU</name>
<protein>
    <submittedName>
        <fullName evidence="6">Lactate dehydrogenase</fullName>
    </submittedName>
</protein>
<proteinExistence type="inferred from homology"/>